<dbReference type="STRING" id="370438.PTH_0156"/>
<reference evidence="2" key="1">
    <citation type="journal article" date="2008" name="Genome Res.">
        <title>The genome of Pelotomaculum thermopropionicum reveals niche-associated evolution in anaerobic microbiota.</title>
        <authorList>
            <person name="Kosaka T."/>
            <person name="Kato S."/>
            <person name="Shimoyama T."/>
            <person name="Ishii S."/>
            <person name="Abe T."/>
            <person name="Watanabe K."/>
        </authorList>
    </citation>
    <scope>NUCLEOTIDE SEQUENCE [LARGE SCALE GENOMIC DNA]</scope>
    <source>
        <strain evidence="2">DSM 13744 / JCM 10971 / SI</strain>
    </source>
</reference>
<dbReference type="HOGENOM" id="CLU_041281_0_0_9"/>
<name>A5D608_PELTS</name>
<accession>A5D608</accession>
<dbReference type="Proteomes" id="UP000006556">
    <property type="component" value="Chromosome"/>
</dbReference>
<protein>
    <submittedName>
        <fullName evidence="1">Hypothetical membrane protein</fullName>
    </submittedName>
</protein>
<dbReference type="eggNOG" id="ENOG502Z9IK">
    <property type="taxonomic scope" value="Bacteria"/>
</dbReference>
<keyword evidence="2" id="KW-1185">Reference proteome</keyword>
<dbReference type="Pfam" id="PF14236">
    <property type="entry name" value="DruA"/>
    <property type="match status" value="1"/>
</dbReference>
<proteinExistence type="predicted"/>
<organism evidence="1 2">
    <name type="scientific">Pelotomaculum thermopropionicum (strain DSM 13744 / JCM 10971 / SI)</name>
    <dbReference type="NCBI Taxonomy" id="370438"/>
    <lineage>
        <taxon>Bacteria</taxon>
        <taxon>Bacillati</taxon>
        <taxon>Bacillota</taxon>
        <taxon>Clostridia</taxon>
        <taxon>Eubacteriales</taxon>
        <taxon>Desulfotomaculaceae</taxon>
        <taxon>Pelotomaculum</taxon>
    </lineage>
</organism>
<sequence>MEADQIRDLIVNNLTLQGFLLKDGKILPPENLGKENIRSLHQMAVKHKIERGKKELWRKEPHFLKKIASGKEVVPEQISPRLVEVLPDSEEELLFRYISLHWSIPVSSGYGRRLRFLVCDEQNDKLIGIIGLGDPVFSLAARDQWVGWDRETRRYRLKYVMDAFVLGAVPPYSFLLGGKLVAMLAASNEVRAAFGRKYSGAKSVISGEEFDGRLAMLTTASALGRSSIYNRLKYCERHLYKSVGFTRGSGEFHFFNGLYNAIFAYAAQHSTPTAKQESWGNGFRNRREVIRKCLQSLGLSADWLYHGVAREIFVVPLAENTREFLRGEDLDLVAYDQPAAALASYFRERWLLPRAGRDRRYREFDASSYCLWGRGESDDE</sequence>
<dbReference type="EMBL" id="AP009389">
    <property type="protein sequence ID" value="BAF58337.1"/>
    <property type="molecule type" value="Genomic_DNA"/>
</dbReference>
<gene>
    <name evidence="1" type="ordered locus">PTH_0156</name>
</gene>
<dbReference type="AlphaFoldDB" id="A5D608"/>
<dbReference type="KEGG" id="pth:PTH_0156"/>
<evidence type="ECO:0000313" key="1">
    <source>
        <dbReference type="EMBL" id="BAF58337.1"/>
    </source>
</evidence>
<dbReference type="InterPro" id="IPR025639">
    <property type="entry name" value="DruA"/>
</dbReference>
<evidence type="ECO:0000313" key="2">
    <source>
        <dbReference type="Proteomes" id="UP000006556"/>
    </source>
</evidence>